<sequence>MIRLGTALAGLGGALGGGFLGATAHYAVRTLGQRRRDEQSGLQAQRQAVQRQFGHVRAARDWVAGLAAPTGAGDTPEDRHRTREEAARRYADCRGVWDSARPDIDSDEVRAAMARLDRAAAAVLDQVAQGDFAPDLNRLQQRLDELADAARHRLTIRLHARSGELTRFRGGGDAHGRTSPGGPEG</sequence>
<evidence type="ECO:0000313" key="2">
    <source>
        <dbReference type="EMBL" id="GHG32513.1"/>
    </source>
</evidence>
<comment type="caution">
    <text evidence="2">The sequence shown here is derived from an EMBL/GenBank/DDBJ whole genome shotgun (WGS) entry which is preliminary data.</text>
</comment>
<dbReference type="AlphaFoldDB" id="A0A919C0Z8"/>
<name>A0A919C0Z8_9ACTN</name>
<feature type="region of interest" description="Disordered" evidence="1">
    <location>
        <begin position="166"/>
        <end position="185"/>
    </location>
</feature>
<accession>A0A919C0Z8</accession>
<gene>
    <name evidence="2" type="ORF">GCM10018980_00440</name>
</gene>
<organism evidence="2 3">
    <name type="scientific">Streptomyces capoamus</name>
    <dbReference type="NCBI Taxonomy" id="68183"/>
    <lineage>
        <taxon>Bacteria</taxon>
        <taxon>Bacillati</taxon>
        <taxon>Actinomycetota</taxon>
        <taxon>Actinomycetes</taxon>
        <taxon>Kitasatosporales</taxon>
        <taxon>Streptomycetaceae</taxon>
        <taxon>Streptomyces</taxon>
    </lineage>
</organism>
<protein>
    <submittedName>
        <fullName evidence="2">Uncharacterized protein</fullName>
    </submittedName>
</protein>
<reference evidence="3" key="1">
    <citation type="journal article" date="2019" name="Int. J. Syst. Evol. Microbiol.">
        <title>The Global Catalogue of Microorganisms (GCM) 10K type strain sequencing project: providing services to taxonomists for standard genome sequencing and annotation.</title>
        <authorList>
            <consortium name="The Broad Institute Genomics Platform"/>
            <consortium name="The Broad Institute Genome Sequencing Center for Infectious Disease"/>
            <person name="Wu L."/>
            <person name="Ma J."/>
        </authorList>
    </citation>
    <scope>NUCLEOTIDE SEQUENCE [LARGE SCALE GENOMIC DNA]</scope>
    <source>
        <strain evidence="3">JCM 4253</strain>
    </source>
</reference>
<feature type="compositionally biased region" description="Basic and acidic residues" evidence="1">
    <location>
        <begin position="166"/>
        <end position="176"/>
    </location>
</feature>
<dbReference type="EMBL" id="BNBF01000001">
    <property type="protein sequence ID" value="GHG32513.1"/>
    <property type="molecule type" value="Genomic_DNA"/>
</dbReference>
<dbReference type="Proteomes" id="UP000619355">
    <property type="component" value="Unassembled WGS sequence"/>
</dbReference>
<evidence type="ECO:0000256" key="1">
    <source>
        <dbReference type="SAM" id="MobiDB-lite"/>
    </source>
</evidence>
<keyword evidence="3" id="KW-1185">Reference proteome</keyword>
<proteinExistence type="predicted"/>
<dbReference type="RefSeq" id="WP_189977090.1">
    <property type="nucleotide sequence ID" value="NZ_BNBF01000001.1"/>
</dbReference>
<evidence type="ECO:0000313" key="3">
    <source>
        <dbReference type="Proteomes" id="UP000619355"/>
    </source>
</evidence>